<proteinExistence type="inferred from homology"/>
<dbReference type="InterPro" id="IPR046348">
    <property type="entry name" value="SIS_dom_sf"/>
</dbReference>
<sequence>MEFDDTRLDDPTALAGIDSHLRQLATAGARIRVAAGSTQLDGLADSELGRRPRGLIALGAEARLLRAVLEPQCPVPFVAWTIDGLPGWVGPLDTVVVLASEGSDPDLMSAVAEATRRGANLLVAAQPGSPIAEQAASRSTVLLPVPLADPLATVVVTLSALNRMGLGPQVHPEVVAERADMVAEECSPHRNLAENPAKDLAVALAEAQPLVWGGTVLAARAARRVAESLRRASGRPALAADASALLPVLRGASSRDLFADPADGLRPVLVVLDDGSDDERVRRERSELLALAERQQVRVCTVAATAAAGDVERYVELLQRGLFGAAYLGLGLVDEVAG</sequence>
<keyword evidence="5" id="KW-1185">Reference proteome</keyword>
<feature type="domain" description="Bifunctional glucose-6-phosphate/mannose-6-phosphate isomerase C-terminal" evidence="3">
    <location>
        <begin position="194"/>
        <end position="328"/>
    </location>
</feature>
<comment type="caution">
    <text evidence="4">The sequence shown here is derived from an EMBL/GenBank/DDBJ whole genome shotgun (WGS) entry which is preliminary data.</text>
</comment>
<evidence type="ECO:0000256" key="2">
    <source>
        <dbReference type="ARBA" id="ARBA00023235"/>
    </source>
</evidence>
<evidence type="ECO:0000259" key="3">
    <source>
        <dbReference type="Pfam" id="PF10432"/>
    </source>
</evidence>
<accession>A0ABW1X032</accession>
<evidence type="ECO:0000313" key="4">
    <source>
        <dbReference type="EMBL" id="MFC6396094.1"/>
    </source>
</evidence>
<reference evidence="5" key="1">
    <citation type="journal article" date="2019" name="Int. J. Syst. Evol. Microbiol.">
        <title>The Global Catalogue of Microorganisms (GCM) 10K type strain sequencing project: providing services to taxonomists for standard genome sequencing and annotation.</title>
        <authorList>
            <consortium name="The Broad Institute Genomics Platform"/>
            <consortium name="The Broad Institute Genome Sequencing Center for Infectious Disease"/>
            <person name="Wu L."/>
            <person name="Ma J."/>
        </authorList>
    </citation>
    <scope>NUCLEOTIDE SEQUENCE [LARGE SCALE GENOMIC DNA]</scope>
    <source>
        <strain evidence="5">CGMCC 1.15277</strain>
    </source>
</reference>
<gene>
    <name evidence="4" type="ORF">ACFP57_03705</name>
</gene>
<keyword evidence="2" id="KW-0413">Isomerase</keyword>
<dbReference type="EMBL" id="JBHSUA010000009">
    <property type="protein sequence ID" value="MFC6396094.1"/>
    <property type="molecule type" value="Genomic_DNA"/>
</dbReference>
<evidence type="ECO:0000313" key="5">
    <source>
        <dbReference type="Proteomes" id="UP001596266"/>
    </source>
</evidence>
<dbReference type="Pfam" id="PF10432">
    <property type="entry name" value="bact-PGI_C"/>
    <property type="match status" value="1"/>
</dbReference>
<dbReference type="RefSeq" id="WP_343885397.1">
    <property type="nucleotide sequence ID" value="NZ_BAAAKI010000004.1"/>
</dbReference>
<organism evidence="4 5">
    <name type="scientific">Luteococcus sanguinis</name>
    <dbReference type="NCBI Taxonomy" id="174038"/>
    <lineage>
        <taxon>Bacteria</taxon>
        <taxon>Bacillati</taxon>
        <taxon>Actinomycetota</taxon>
        <taxon>Actinomycetes</taxon>
        <taxon>Propionibacteriales</taxon>
        <taxon>Propionibacteriaceae</taxon>
        <taxon>Luteococcus</taxon>
    </lineage>
</organism>
<name>A0ABW1X032_9ACTN</name>
<dbReference type="InterPro" id="IPR019490">
    <property type="entry name" value="Glu6P/Mann6P_isomerase_C"/>
</dbReference>
<evidence type="ECO:0000256" key="1">
    <source>
        <dbReference type="ARBA" id="ARBA00010523"/>
    </source>
</evidence>
<dbReference type="Proteomes" id="UP001596266">
    <property type="component" value="Unassembled WGS sequence"/>
</dbReference>
<dbReference type="SUPFAM" id="SSF53697">
    <property type="entry name" value="SIS domain"/>
    <property type="match status" value="1"/>
</dbReference>
<protein>
    <submittedName>
        <fullName evidence="4">SIS domain-containing protein</fullName>
    </submittedName>
</protein>
<comment type="similarity">
    <text evidence="1">Belongs to the PGI/PMI family.</text>
</comment>
<dbReference type="Gene3D" id="3.40.50.10490">
    <property type="entry name" value="Glucose-6-phosphate isomerase like protein, domain 1"/>
    <property type="match status" value="1"/>
</dbReference>